<accession>A0A1Z4LTN2</accession>
<gene>
    <name evidence="1" type="ORF">NIES267_40600</name>
</gene>
<reference evidence="1 2" key="1">
    <citation type="submission" date="2017-06" db="EMBL/GenBank/DDBJ databases">
        <title>Genome sequencing of cyanobaciteial culture collection at National Institute for Environmental Studies (NIES).</title>
        <authorList>
            <person name="Hirose Y."/>
            <person name="Shimura Y."/>
            <person name="Fujisawa T."/>
            <person name="Nakamura Y."/>
            <person name="Kawachi M."/>
        </authorList>
    </citation>
    <scope>NUCLEOTIDE SEQUENCE [LARGE SCALE GENOMIC DNA]</scope>
    <source>
        <strain evidence="1 2">NIES-267</strain>
    </source>
</reference>
<evidence type="ECO:0000313" key="2">
    <source>
        <dbReference type="Proteomes" id="UP000218418"/>
    </source>
</evidence>
<evidence type="ECO:0000313" key="1">
    <source>
        <dbReference type="EMBL" id="BAY84564.1"/>
    </source>
</evidence>
<proteinExistence type="predicted"/>
<dbReference type="AlphaFoldDB" id="A0A1Z4LTN2"/>
<keyword evidence="2" id="KW-1185">Reference proteome</keyword>
<name>A0A1Z4LTN2_9CYAN</name>
<protein>
    <submittedName>
        <fullName evidence="1">Uncharacterized protein</fullName>
    </submittedName>
</protein>
<dbReference type="EMBL" id="AP018227">
    <property type="protein sequence ID" value="BAY84564.1"/>
    <property type="molecule type" value="Genomic_DNA"/>
</dbReference>
<sequence>MSHLNALSLSQKYSLWNRALAEYFFSKDSNERTIYLTISPKSLAAACEKYLENQLSPQEAQQDFINVVSDAYHRRVLSYSAGLRVFCGEDENGFPKCIAFLALCVLAAYRMHSDKQVSAKAYYPRLAEILKCNLEGNYPKGFNTEEFEKLWILLNNWLQRTKSASLAMPDNDARKKYIALPLTHVPLRQVDIEKLPEFFAWAGYNPGQIAPTNKLEKDIKEWGKSYFTSSGKQALADKRLKAVIAQINNELEMWDGEFNDSYGRRSASVEILLDFVRRQSFFSFLPKCPDSFPISFDCEELSLESNGEGWYDPISLAEKNGRDLREGFSWAAKSNNIEFVLKRAGCSAITLAPSSNYTGFVSHRSLPYGIACNVLVHEDCISDAKEYLEEVSSSNLNTIRHKGFPDGWSLFRNVKAQRYETNVPTGLESLYVESTVDIVLSGGLRLGKKSAWLLGAPPRLIITGLQQGQQPKIDGIPVNISEDGTLAGLSHLMQPGVHFIEVGSLRKKIEIVEPQINFIHGKHNLNPIHVTDSHIALPPGNWTIIGANPGEIAQATYESQQGVIVKSSFQAVWAIEVSWTSGARVVYLAKSPYYPQLSKLFTTNNRIGTEIEYWTSLVYNAAIRRPKFASIYNKEKSLNLQVIWKAYMQAAKKIKRGQKRRRR</sequence>
<organism evidence="1 2">
    <name type="scientific">Calothrix parasitica NIES-267</name>
    <dbReference type="NCBI Taxonomy" id="1973488"/>
    <lineage>
        <taxon>Bacteria</taxon>
        <taxon>Bacillati</taxon>
        <taxon>Cyanobacteriota</taxon>
        <taxon>Cyanophyceae</taxon>
        <taxon>Nostocales</taxon>
        <taxon>Calotrichaceae</taxon>
        <taxon>Calothrix</taxon>
    </lineage>
</organism>
<dbReference type="Proteomes" id="UP000218418">
    <property type="component" value="Chromosome"/>
</dbReference>
<dbReference type="OrthoDB" id="3910572at2"/>